<comment type="subcellular location">
    <subcellularLocation>
        <location evidence="3">Cytoplasm</location>
    </subcellularLocation>
</comment>
<dbReference type="GO" id="GO:0005737">
    <property type="term" value="C:cytoplasm"/>
    <property type="evidence" value="ECO:0007669"/>
    <property type="project" value="UniProtKB-SubCell"/>
</dbReference>
<dbReference type="HAMAP" id="MF_00187">
    <property type="entry name" value="FdhD"/>
    <property type="match status" value="1"/>
</dbReference>
<dbReference type="EMBL" id="LITT01000058">
    <property type="protein sequence ID" value="OAA83448.1"/>
    <property type="molecule type" value="Genomic_DNA"/>
</dbReference>
<comment type="similarity">
    <text evidence="3">Belongs to the FdhD family.</text>
</comment>
<keyword evidence="1 3" id="KW-0963">Cytoplasm</keyword>
<proteinExistence type="inferred from homology"/>
<evidence type="ECO:0000256" key="1">
    <source>
        <dbReference type="ARBA" id="ARBA00022490"/>
    </source>
</evidence>
<accession>A0A162L2G4</accession>
<dbReference type="InterPro" id="IPR016193">
    <property type="entry name" value="Cytidine_deaminase-like"/>
</dbReference>
<dbReference type="PIRSF" id="PIRSF015626">
    <property type="entry name" value="FdhD"/>
    <property type="match status" value="1"/>
</dbReference>
<name>A0A162L2G4_9CLOT</name>
<dbReference type="GO" id="GO:0016783">
    <property type="term" value="F:sulfurtransferase activity"/>
    <property type="evidence" value="ECO:0007669"/>
    <property type="project" value="InterPro"/>
</dbReference>
<comment type="caution">
    <text evidence="3">Lacks conserved residue(s) required for the propagation of feature annotation.</text>
</comment>
<dbReference type="Proteomes" id="UP000077407">
    <property type="component" value="Unassembled WGS sequence"/>
</dbReference>
<dbReference type="Gene3D" id="3.40.140.10">
    <property type="entry name" value="Cytidine Deaminase, domain 2"/>
    <property type="match status" value="1"/>
</dbReference>
<dbReference type="GO" id="GO:0006777">
    <property type="term" value="P:Mo-molybdopterin cofactor biosynthetic process"/>
    <property type="evidence" value="ECO:0007669"/>
    <property type="project" value="UniProtKB-UniRule"/>
</dbReference>
<evidence type="ECO:0000313" key="5">
    <source>
        <dbReference type="Proteomes" id="UP000077407"/>
    </source>
</evidence>
<dbReference type="NCBIfam" id="TIGR00129">
    <property type="entry name" value="fdhD_narQ"/>
    <property type="match status" value="1"/>
</dbReference>
<keyword evidence="2 3" id="KW-0501">Molybdenum cofactor biosynthesis</keyword>
<dbReference type="PATRIC" id="fig|1538.10.peg.3290"/>
<protein>
    <recommendedName>
        <fullName evidence="3">Protein FdhD</fullName>
    </recommendedName>
</protein>
<evidence type="ECO:0000256" key="3">
    <source>
        <dbReference type="HAMAP-Rule" id="MF_00187"/>
    </source>
</evidence>
<comment type="function">
    <text evidence="3">Required for formate dehydrogenase (FDH) activity.</text>
</comment>
<gene>
    <name evidence="3 4" type="primary">fdhD</name>
    <name evidence="4" type="ORF">WY13_03234</name>
</gene>
<dbReference type="Gene3D" id="3.10.20.10">
    <property type="match status" value="1"/>
</dbReference>
<evidence type="ECO:0000256" key="2">
    <source>
        <dbReference type="ARBA" id="ARBA00023150"/>
    </source>
</evidence>
<feature type="binding site" evidence="3">
    <location>
        <begin position="246"/>
        <end position="251"/>
    </location>
    <ligand>
        <name>Mo-bis(molybdopterin guanine dinucleotide)</name>
        <dbReference type="ChEBI" id="CHEBI:60539"/>
    </ligand>
</feature>
<dbReference type="SUPFAM" id="SSF53927">
    <property type="entry name" value="Cytidine deaminase-like"/>
    <property type="match status" value="1"/>
</dbReference>
<dbReference type="PANTHER" id="PTHR30592">
    <property type="entry name" value="FORMATE DEHYDROGENASE"/>
    <property type="match status" value="1"/>
</dbReference>
<evidence type="ECO:0000313" key="4">
    <source>
        <dbReference type="EMBL" id="OAA83448.1"/>
    </source>
</evidence>
<sequence length="262" mass="29776">MEKTMELHVVKYDKECKKTVEESTICEYPLNVFVNGEHLTVLLCTPEKLKELTIGFLVFKGIIKSLDEIKSLEIDEKSGASRVTLKNSQFNKELYPKQILPTAFNENEKSKFFSYIIDSMKISLINNDNVYIHVDKIYDLMIDNLGYSKTFKLTGGAHCAALCDEDKVISICEDVARHNAVDKLIGEAFIKNIYLKDKIIFVSSRVSFQMVYKIARLGVPIIISKSAPTNLSIEFAKALNVTLIGFVRGERMNVYTNPQRII</sequence>
<organism evidence="4 5">
    <name type="scientific">Clostridium ljungdahlii</name>
    <dbReference type="NCBI Taxonomy" id="1538"/>
    <lineage>
        <taxon>Bacteria</taxon>
        <taxon>Bacillati</taxon>
        <taxon>Bacillota</taxon>
        <taxon>Clostridia</taxon>
        <taxon>Eubacteriales</taxon>
        <taxon>Clostridiaceae</taxon>
        <taxon>Clostridium</taxon>
    </lineage>
</organism>
<dbReference type="AlphaFoldDB" id="A0A162L2G4"/>
<dbReference type="RefSeq" id="WP_063556542.1">
    <property type="nucleotide sequence ID" value="NZ_LITT01000058.1"/>
</dbReference>
<dbReference type="PANTHER" id="PTHR30592:SF1">
    <property type="entry name" value="SULFUR CARRIER PROTEIN FDHD"/>
    <property type="match status" value="1"/>
</dbReference>
<dbReference type="Pfam" id="PF02634">
    <property type="entry name" value="FdhD-NarQ"/>
    <property type="match status" value="1"/>
</dbReference>
<comment type="caution">
    <text evidence="4">The sequence shown here is derived from an EMBL/GenBank/DDBJ whole genome shotgun (WGS) entry which is preliminary data.</text>
</comment>
<dbReference type="InterPro" id="IPR003786">
    <property type="entry name" value="FdhD"/>
</dbReference>
<reference evidence="4 5" key="1">
    <citation type="journal article" date="2015" name="Biotechnol. Bioeng.">
        <title>Genome sequence and phenotypic characterization of Caulobacter segnis.</title>
        <authorList>
            <person name="Patel S."/>
            <person name="Fletcher B."/>
            <person name="Scott D.C."/>
            <person name="Ely B."/>
        </authorList>
    </citation>
    <scope>NUCLEOTIDE SEQUENCE [LARGE SCALE GENOMIC DNA]</scope>
    <source>
        <strain evidence="4 5">ERI-2</strain>
    </source>
</reference>
<dbReference type="OrthoDB" id="9782042at2"/>